<evidence type="ECO:0000259" key="11">
    <source>
        <dbReference type="PROSITE" id="PS50929"/>
    </source>
</evidence>
<dbReference type="FunFam" id="1.20.1560.10:FF:000001">
    <property type="entry name" value="ATP-binding cassette subfamily C member 1"/>
    <property type="match status" value="1"/>
</dbReference>
<keyword evidence="2" id="KW-0813">Transport</keyword>
<dbReference type="Pfam" id="PF00664">
    <property type="entry name" value="ABC_membrane"/>
    <property type="match status" value="1"/>
</dbReference>
<dbReference type="InterPro" id="IPR036640">
    <property type="entry name" value="ABC1_TM_sf"/>
</dbReference>
<evidence type="ECO:0000256" key="6">
    <source>
        <dbReference type="ARBA" id="ARBA00022840"/>
    </source>
</evidence>
<evidence type="ECO:0000256" key="9">
    <source>
        <dbReference type="SAM" id="MobiDB-lite"/>
    </source>
</evidence>
<feature type="compositionally biased region" description="Basic and acidic residues" evidence="9">
    <location>
        <begin position="36"/>
        <end position="54"/>
    </location>
</feature>
<feature type="domain" description="ABC transmembrane type-1" evidence="11">
    <location>
        <begin position="112"/>
        <end position="391"/>
    </location>
</feature>
<dbReference type="GO" id="GO:0012505">
    <property type="term" value="C:endomembrane system"/>
    <property type="evidence" value="ECO:0007669"/>
    <property type="project" value="UniProtKB-SubCell"/>
</dbReference>
<evidence type="ECO:0000256" key="2">
    <source>
        <dbReference type="ARBA" id="ARBA00022448"/>
    </source>
</evidence>
<evidence type="ECO:0000313" key="12">
    <source>
        <dbReference type="EMBL" id="KAF9570304.1"/>
    </source>
</evidence>
<evidence type="ECO:0000256" key="7">
    <source>
        <dbReference type="ARBA" id="ARBA00022989"/>
    </source>
</evidence>
<accession>A0A9P6K9E1</accession>
<feature type="non-terminal residue" evidence="12">
    <location>
        <position position="414"/>
    </location>
</feature>
<comment type="caution">
    <text evidence="12">The sequence shown here is derived from an EMBL/GenBank/DDBJ whole genome shotgun (WGS) entry which is preliminary data.</text>
</comment>
<dbReference type="SUPFAM" id="SSF90123">
    <property type="entry name" value="ABC transporter transmembrane region"/>
    <property type="match status" value="1"/>
</dbReference>
<dbReference type="GO" id="GO:0016020">
    <property type="term" value="C:membrane"/>
    <property type="evidence" value="ECO:0007669"/>
    <property type="project" value="InterPro"/>
</dbReference>
<evidence type="ECO:0000256" key="3">
    <source>
        <dbReference type="ARBA" id="ARBA00022692"/>
    </source>
</evidence>
<dbReference type="Proteomes" id="UP000780801">
    <property type="component" value="Unassembled WGS sequence"/>
</dbReference>
<dbReference type="InterPro" id="IPR011527">
    <property type="entry name" value="ABC1_TM_dom"/>
</dbReference>
<sequence>MIKRGEISETGQYQELMEAKKAFYQLIEDYSIKGSKSTEEDAKDNEKEHSDSNDHGNSSSQNTLKDQQTVPKPEDPMDENGELIEEETMMVGSIQWHVYHIYAKAASYKYALLVLALFCIIQGCHIGTNTWLQSWVKVANHSSHGIGYFMGIYAVLIVIYMLLTVWSSYMTMVSAGVRASRRLHNTLLANVLRLPMSFFDTTPVGRIINRFSSDCFAIDEQIPWAFHDMFFCGAAVAGSLIVIAVTTPIFLVTLPPLAIVYYFVQTYYITSSRAFRRIESVTKSPMYQHFSETLSGVSTIRAMRLGERFTAESAKRSDQTSNAHFVWAVGNRWLNAWLEALGSLIVLAASLFAVLGRNKLSSSMVGMSLSYALNITQDITWFVRCYCELQNELVCVERVKEYSEKNQEAPNFTD</sequence>
<evidence type="ECO:0000313" key="13">
    <source>
        <dbReference type="Proteomes" id="UP000780801"/>
    </source>
</evidence>
<dbReference type="CDD" id="cd18603">
    <property type="entry name" value="ABC_6TM_MRP1_2_3_6_D2_like"/>
    <property type="match status" value="1"/>
</dbReference>
<name>A0A9P6K9E1_9FUNG</name>
<feature type="transmembrane region" description="Helical" evidence="10">
    <location>
        <begin position="148"/>
        <end position="172"/>
    </location>
</feature>
<dbReference type="PANTHER" id="PTHR24223:SF443">
    <property type="entry name" value="MULTIDRUG-RESISTANCE LIKE PROTEIN 1, ISOFORM I"/>
    <property type="match status" value="1"/>
</dbReference>
<evidence type="ECO:0000256" key="8">
    <source>
        <dbReference type="ARBA" id="ARBA00023136"/>
    </source>
</evidence>
<dbReference type="EMBL" id="JAABOA010006131">
    <property type="protein sequence ID" value="KAF9570304.1"/>
    <property type="molecule type" value="Genomic_DNA"/>
</dbReference>
<dbReference type="GO" id="GO:0140359">
    <property type="term" value="F:ABC-type transporter activity"/>
    <property type="evidence" value="ECO:0007669"/>
    <property type="project" value="InterPro"/>
</dbReference>
<feature type="transmembrane region" description="Helical" evidence="10">
    <location>
        <begin position="230"/>
        <end position="263"/>
    </location>
</feature>
<keyword evidence="5" id="KW-0547">Nucleotide-binding</keyword>
<dbReference type="Gene3D" id="1.20.1560.10">
    <property type="entry name" value="ABC transporter type 1, transmembrane domain"/>
    <property type="match status" value="1"/>
</dbReference>
<keyword evidence="8 10" id="KW-0472">Membrane</keyword>
<feature type="region of interest" description="Disordered" evidence="9">
    <location>
        <begin position="35"/>
        <end position="79"/>
    </location>
</feature>
<dbReference type="AlphaFoldDB" id="A0A9P6K9E1"/>
<dbReference type="OrthoDB" id="6500128at2759"/>
<dbReference type="GO" id="GO:0005524">
    <property type="term" value="F:ATP binding"/>
    <property type="evidence" value="ECO:0007669"/>
    <property type="project" value="UniProtKB-KW"/>
</dbReference>
<dbReference type="PANTHER" id="PTHR24223">
    <property type="entry name" value="ATP-BINDING CASSETTE SUB-FAMILY C"/>
    <property type="match status" value="1"/>
</dbReference>
<dbReference type="PROSITE" id="PS50929">
    <property type="entry name" value="ABC_TM1F"/>
    <property type="match status" value="1"/>
</dbReference>
<gene>
    <name evidence="12" type="primary">ABCC2</name>
    <name evidence="12" type="ORF">BGW38_008760</name>
</gene>
<organism evidence="12 13">
    <name type="scientific">Lunasporangiospora selenospora</name>
    <dbReference type="NCBI Taxonomy" id="979761"/>
    <lineage>
        <taxon>Eukaryota</taxon>
        <taxon>Fungi</taxon>
        <taxon>Fungi incertae sedis</taxon>
        <taxon>Mucoromycota</taxon>
        <taxon>Mortierellomycotina</taxon>
        <taxon>Mortierellomycetes</taxon>
        <taxon>Mortierellales</taxon>
        <taxon>Mortierellaceae</taxon>
        <taxon>Lunasporangiospora</taxon>
    </lineage>
</organism>
<reference evidence="12" key="1">
    <citation type="journal article" date="2020" name="Fungal Divers.">
        <title>Resolving the Mortierellaceae phylogeny through synthesis of multi-gene phylogenetics and phylogenomics.</title>
        <authorList>
            <person name="Vandepol N."/>
            <person name="Liber J."/>
            <person name="Desiro A."/>
            <person name="Na H."/>
            <person name="Kennedy M."/>
            <person name="Barry K."/>
            <person name="Grigoriev I.V."/>
            <person name="Miller A.N."/>
            <person name="O'Donnell K."/>
            <person name="Stajich J.E."/>
            <person name="Bonito G."/>
        </authorList>
    </citation>
    <scope>NUCLEOTIDE SEQUENCE</scope>
    <source>
        <strain evidence="12">KOD1015</strain>
    </source>
</reference>
<dbReference type="InterPro" id="IPR050173">
    <property type="entry name" value="ABC_transporter_C-like"/>
</dbReference>
<feature type="compositionally biased region" description="Polar residues" evidence="9">
    <location>
        <begin position="61"/>
        <end position="70"/>
    </location>
</feature>
<keyword evidence="6" id="KW-0067">ATP-binding</keyword>
<proteinExistence type="predicted"/>
<feature type="transmembrane region" description="Helical" evidence="10">
    <location>
        <begin position="110"/>
        <end position="128"/>
    </location>
</feature>
<evidence type="ECO:0000256" key="4">
    <source>
        <dbReference type="ARBA" id="ARBA00022737"/>
    </source>
</evidence>
<feature type="transmembrane region" description="Helical" evidence="10">
    <location>
        <begin position="336"/>
        <end position="355"/>
    </location>
</feature>
<keyword evidence="3 10" id="KW-0812">Transmembrane</keyword>
<evidence type="ECO:0000256" key="10">
    <source>
        <dbReference type="SAM" id="Phobius"/>
    </source>
</evidence>
<keyword evidence="13" id="KW-1185">Reference proteome</keyword>
<evidence type="ECO:0000256" key="1">
    <source>
        <dbReference type="ARBA" id="ARBA00004127"/>
    </source>
</evidence>
<protein>
    <submittedName>
        <fullName evidence="12">Canalicular multispecific organic anion transporter 1</fullName>
    </submittedName>
</protein>
<evidence type="ECO:0000256" key="5">
    <source>
        <dbReference type="ARBA" id="ARBA00022741"/>
    </source>
</evidence>
<keyword evidence="7 10" id="KW-1133">Transmembrane helix</keyword>
<comment type="subcellular location">
    <subcellularLocation>
        <location evidence="1">Endomembrane system</location>
        <topology evidence="1">Multi-pass membrane protein</topology>
    </subcellularLocation>
</comment>
<keyword evidence="4" id="KW-0677">Repeat</keyword>